<dbReference type="AlphaFoldDB" id="A0A173YUZ7"/>
<sequence>MLNKKDQKIIRQMMRHIRTFPLLDSEIRQFERDLTGMALEAEKRREDFEEILDMTPTEFCDELLCSIGGRKTPGGRRLLKGAGIYYQLTGLIGTALLSLVFLISLFLTIVIPSELGLEGVILLFVAIIGLIFFGAFLLFGNIAERNCGATEKSAQLVNNGKILLVTAVIFDIVVTLYMIFNAGASVRHFNYKLPLLMQVIIFFSCYMPAILYIIGAKRNLPREYVLNEL</sequence>
<evidence type="ECO:0000313" key="3">
    <source>
        <dbReference type="Proteomes" id="UP000095380"/>
    </source>
</evidence>
<evidence type="ECO:0000313" key="2">
    <source>
        <dbReference type="EMBL" id="CUN67359.1"/>
    </source>
</evidence>
<gene>
    <name evidence="2" type="ORF">ERS852408_00756</name>
</gene>
<keyword evidence="1" id="KW-0472">Membrane</keyword>
<feature type="transmembrane region" description="Helical" evidence="1">
    <location>
        <begin position="84"/>
        <end position="109"/>
    </location>
</feature>
<protein>
    <recommendedName>
        <fullName evidence="4">DUF1129 family protein</fullName>
    </recommendedName>
</protein>
<keyword evidence="1" id="KW-0812">Transmembrane</keyword>
<feature type="transmembrane region" description="Helical" evidence="1">
    <location>
        <begin position="121"/>
        <end position="142"/>
    </location>
</feature>
<evidence type="ECO:0000256" key="1">
    <source>
        <dbReference type="SAM" id="Phobius"/>
    </source>
</evidence>
<reference evidence="2 3" key="1">
    <citation type="submission" date="2015-09" db="EMBL/GenBank/DDBJ databases">
        <authorList>
            <consortium name="Pathogen Informatics"/>
        </authorList>
    </citation>
    <scope>NUCLEOTIDE SEQUENCE [LARGE SCALE GENOMIC DNA]</scope>
    <source>
        <strain evidence="2 3">2789STDY5608851</strain>
    </source>
</reference>
<evidence type="ECO:0008006" key="4">
    <source>
        <dbReference type="Google" id="ProtNLM"/>
    </source>
</evidence>
<dbReference type="Proteomes" id="UP000095380">
    <property type="component" value="Unassembled WGS sequence"/>
</dbReference>
<feature type="transmembrane region" description="Helical" evidence="1">
    <location>
        <begin position="162"/>
        <end position="183"/>
    </location>
</feature>
<dbReference type="RefSeq" id="WP_055193889.1">
    <property type="nucleotide sequence ID" value="NZ_CYYM01000002.1"/>
</dbReference>
<proteinExistence type="predicted"/>
<keyword evidence="1" id="KW-1133">Transmembrane helix</keyword>
<dbReference type="SUPFAM" id="SSF158560">
    <property type="entry name" value="BH3980-like"/>
    <property type="match status" value="1"/>
</dbReference>
<feature type="transmembrane region" description="Helical" evidence="1">
    <location>
        <begin position="195"/>
        <end position="214"/>
    </location>
</feature>
<dbReference type="EMBL" id="CYYM01000002">
    <property type="protein sequence ID" value="CUN67359.1"/>
    <property type="molecule type" value="Genomic_DNA"/>
</dbReference>
<accession>A0A173YUZ7</accession>
<name>A0A173YUZ7_9FIRM</name>
<organism evidence="2 3">
    <name type="scientific">Dorea longicatena</name>
    <dbReference type="NCBI Taxonomy" id="88431"/>
    <lineage>
        <taxon>Bacteria</taxon>
        <taxon>Bacillati</taxon>
        <taxon>Bacillota</taxon>
        <taxon>Clostridia</taxon>
        <taxon>Lachnospirales</taxon>
        <taxon>Lachnospiraceae</taxon>
        <taxon>Dorea</taxon>
    </lineage>
</organism>